<dbReference type="EMBL" id="WELI01000015">
    <property type="protein sequence ID" value="KAB7726445.1"/>
    <property type="molecule type" value="Genomic_DNA"/>
</dbReference>
<keyword evidence="6" id="KW-0378">Hydrolase</keyword>
<keyword evidence="10" id="KW-0234">DNA repair</keyword>
<evidence type="ECO:0000256" key="2">
    <source>
        <dbReference type="ARBA" id="ARBA00008343"/>
    </source>
</evidence>
<keyword evidence="5" id="KW-0227">DNA damage</keyword>
<comment type="caution">
    <text evidence="14">The sequence shown here is derived from an EMBL/GenBank/DDBJ whole genome shotgun (WGS) entry which is preliminary data.</text>
</comment>
<dbReference type="GO" id="GO:0019104">
    <property type="term" value="F:DNA N-glycosylase activity"/>
    <property type="evidence" value="ECO:0007669"/>
    <property type="project" value="UniProtKB-ARBA"/>
</dbReference>
<evidence type="ECO:0000256" key="11">
    <source>
        <dbReference type="ARBA" id="ARBA00023239"/>
    </source>
</evidence>
<dbReference type="InterPro" id="IPR003651">
    <property type="entry name" value="Endonuclease3_FeS-loop_motif"/>
</dbReference>
<keyword evidence="4" id="KW-0479">Metal-binding</keyword>
<dbReference type="GO" id="GO:0051539">
    <property type="term" value="F:4 iron, 4 sulfur cluster binding"/>
    <property type="evidence" value="ECO:0007669"/>
    <property type="project" value="UniProtKB-KW"/>
</dbReference>
<gene>
    <name evidence="14" type="ORF">F5984_24295</name>
</gene>
<comment type="similarity">
    <text evidence="2">Belongs to the Nth/MutY family.</text>
</comment>
<evidence type="ECO:0000256" key="8">
    <source>
        <dbReference type="ARBA" id="ARBA00023014"/>
    </source>
</evidence>
<dbReference type="Pfam" id="PF10576">
    <property type="entry name" value="EndIII_4Fe-2S"/>
    <property type="match status" value="1"/>
</dbReference>
<dbReference type="SMART" id="SM00478">
    <property type="entry name" value="ENDO3c"/>
    <property type="match status" value="1"/>
</dbReference>
<name>A0A7J5TSI0_9BACT</name>
<evidence type="ECO:0000256" key="5">
    <source>
        <dbReference type="ARBA" id="ARBA00022763"/>
    </source>
</evidence>
<dbReference type="SUPFAM" id="SSF48150">
    <property type="entry name" value="DNA-glycosylase"/>
    <property type="match status" value="1"/>
</dbReference>
<keyword evidence="9" id="KW-0238">DNA-binding</keyword>
<organism evidence="14 15">
    <name type="scientific">Rudanella paleaurantiibacter</name>
    <dbReference type="NCBI Taxonomy" id="2614655"/>
    <lineage>
        <taxon>Bacteria</taxon>
        <taxon>Pseudomonadati</taxon>
        <taxon>Bacteroidota</taxon>
        <taxon>Cytophagia</taxon>
        <taxon>Cytophagales</taxon>
        <taxon>Cytophagaceae</taxon>
        <taxon>Rudanella</taxon>
    </lineage>
</organism>
<dbReference type="FunFam" id="1.10.1670.10:FF:000001">
    <property type="entry name" value="Endonuclease III"/>
    <property type="match status" value="1"/>
</dbReference>
<dbReference type="SMART" id="SM00525">
    <property type="entry name" value="FES"/>
    <property type="match status" value="1"/>
</dbReference>
<evidence type="ECO:0000256" key="12">
    <source>
        <dbReference type="ARBA" id="ARBA00023295"/>
    </source>
</evidence>
<dbReference type="GO" id="GO:0003677">
    <property type="term" value="F:DNA binding"/>
    <property type="evidence" value="ECO:0007669"/>
    <property type="project" value="UniProtKB-KW"/>
</dbReference>
<dbReference type="Proteomes" id="UP000488299">
    <property type="component" value="Unassembled WGS sequence"/>
</dbReference>
<evidence type="ECO:0000256" key="4">
    <source>
        <dbReference type="ARBA" id="ARBA00022723"/>
    </source>
</evidence>
<dbReference type="FunFam" id="1.10.340.30:FF:000001">
    <property type="entry name" value="Endonuclease III"/>
    <property type="match status" value="1"/>
</dbReference>
<keyword evidence="15" id="KW-1185">Reference proteome</keyword>
<dbReference type="GO" id="GO:0046872">
    <property type="term" value="F:metal ion binding"/>
    <property type="evidence" value="ECO:0007669"/>
    <property type="project" value="UniProtKB-KW"/>
</dbReference>
<evidence type="ECO:0000256" key="3">
    <source>
        <dbReference type="ARBA" id="ARBA00022485"/>
    </source>
</evidence>
<dbReference type="PANTHER" id="PTHR10359:SF18">
    <property type="entry name" value="ENDONUCLEASE III"/>
    <property type="match status" value="1"/>
</dbReference>
<keyword evidence="3" id="KW-0004">4Fe-4S</keyword>
<feature type="domain" description="HhH-GPD" evidence="13">
    <location>
        <begin position="45"/>
        <end position="192"/>
    </location>
</feature>
<accession>A0A7J5TSI0</accession>
<dbReference type="CDD" id="cd00056">
    <property type="entry name" value="ENDO3c"/>
    <property type="match status" value="1"/>
</dbReference>
<evidence type="ECO:0000256" key="6">
    <source>
        <dbReference type="ARBA" id="ARBA00022801"/>
    </source>
</evidence>
<dbReference type="AlphaFoldDB" id="A0A7J5TSI0"/>
<protein>
    <submittedName>
        <fullName evidence="14">Endonuclease III</fullName>
    </submittedName>
</protein>
<keyword evidence="7" id="KW-0408">Iron</keyword>
<dbReference type="Pfam" id="PF00730">
    <property type="entry name" value="HhH-GPD"/>
    <property type="match status" value="1"/>
</dbReference>
<dbReference type="Gene3D" id="1.10.340.30">
    <property type="entry name" value="Hypothetical protein, domain 2"/>
    <property type="match status" value="1"/>
</dbReference>
<evidence type="ECO:0000313" key="15">
    <source>
        <dbReference type="Proteomes" id="UP000488299"/>
    </source>
</evidence>
<evidence type="ECO:0000256" key="1">
    <source>
        <dbReference type="ARBA" id="ARBA00001966"/>
    </source>
</evidence>
<proteinExistence type="inferred from homology"/>
<keyword evidence="12" id="KW-0326">Glycosidase</keyword>
<comment type="cofactor">
    <cofactor evidence="1">
        <name>[4Fe-4S] cluster</name>
        <dbReference type="ChEBI" id="CHEBI:49883"/>
    </cofactor>
</comment>
<dbReference type="GO" id="GO:0016829">
    <property type="term" value="F:lyase activity"/>
    <property type="evidence" value="ECO:0007669"/>
    <property type="project" value="UniProtKB-KW"/>
</dbReference>
<evidence type="ECO:0000256" key="10">
    <source>
        <dbReference type="ARBA" id="ARBA00023204"/>
    </source>
</evidence>
<dbReference type="Gene3D" id="1.10.1670.10">
    <property type="entry name" value="Helix-hairpin-Helix base-excision DNA repair enzymes (C-terminal)"/>
    <property type="match status" value="1"/>
</dbReference>
<keyword evidence="11" id="KW-0456">Lyase</keyword>
<evidence type="ECO:0000256" key="9">
    <source>
        <dbReference type="ARBA" id="ARBA00023125"/>
    </source>
</evidence>
<dbReference type="GO" id="GO:0004519">
    <property type="term" value="F:endonuclease activity"/>
    <property type="evidence" value="ECO:0007669"/>
    <property type="project" value="UniProtKB-KW"/>
</dbReference>
<dbReference type="RefSeq" id="WP_019991011.1">
    <property type="nucleotide sequence ID" value="NZ_WELI01000015.1"/>
</dbReference>
<dbReference type="InterPro" id="IPR011257">
    <property type="entry name" value="DNA_glycosylase"/>
</dbReference>
<dbReference type="PANTHER" id="PTHR10359">
    <property type="entry name" value="A/G-SPECIFIC ADENINE GLYCOSYLASE/ENDONUCLEASE III"/>
    <property type="match status" value="1"/>
</dbReference>
<sequence>MKSDQLTEAYQILSHTYTTFDQTDDEWMTNGLSDTPFRSLVSVALSTMTTSKRTIKAALALYETVHTFEQLRDMDEQELVHRIQSVAHYNRKAKNLKTMAAQIIDQYHGQIPQTKEELLTLSGIGRKCADIMLNFVFEQPAIAVDTHVFRVVNRLGMVKATTANATADQLNQITPAEFKRHAHEWLIQHGMKVCVARKPHCEECPLTHLCEYYQEHVLKGLTQAA</sequence>
<reference evidence="14 15" key="1">
    <citation type="submission" date="2019-10" db="EMBL/GenBank/DDBJ databases">
        <title>Rudanella paleaurantiibacter sp. nov., isolated from sludge.</title>
        <authorList>
            <person name="Xu S.Q."/>
        </authorList>
    </citation>
    <scope>NUCLEOTIDE SEQUENCE [LARGE SCALE GENOMIC DNA]</scope>
    <source>
        <strain evidence="14 15">HX-22-17</strain>
    </source>
</reference>
<keyword evidence="14" id="KW-0255">Endonuclease</keyword>
<dbReference type="GO" id="GO:0006285">
    <property type="term" value="P:base-excision repair, AP site formation"/>
    <property type="evidence" value="ECO:0007669"/>
    <property type="project" value="TreeGrafter"/>
</dbReference>
<keyword evidence="8" id="KW-0411">Iron-sulfur</keyword>
<keyword evidence="14" id="KW-0540">Nuclease</keyword>
<evidence type="ECO:0000259" key="13">
    <source>
        <dbReference type="SMART" id="SM00478"/>
    </source>
</evidence>
<dbReference type="InterPro" id="IPR003265">
    <property type="entry name" value="HhH-GPD_domain"/>
</dbReference>
<evidence type="ECO:0000256" key="7">
    <source>
        <dbReference type="ARBA" id="ARBA00023004"/>
    </source>
</evidence>
<dbReference type="InterPro" id="IPR023170">
    <property type="entry name" value="HhH_base_excis_C"/>
</dbReference>
<dbReference type="PIRSF" id="PIRSF001435">
    <property type="entry name" value="Nth"/>
    <property type="match status" value="1"/>
</dbReference>
<evidence type="ECO:0000313" key="14">
    <source>
        <dbReference type="EMBL" id="KAB7726445.1"/>
    </source>
</evidence>